<keyword evidence="15" id="KW-1185">Reference proteome</keyword>
<dbReference type="AlphaFoldDB" id="A0A4R2R9Z2"/>
<evidence type="ECO:0000256" key="1">
    <source>
        <dbReference type="ARBA" id="ARBA00001947"/>
    </source>
</evidence>
<comment type="catalytic activity">
    <reaction evidence="7">
        <text>S-(hydroxymethyl)glutathione + NADP(+) = S-formylglutathione + NADPH + H(+)</text>
        <dbReference type="Rhea" id="RHEA:19981"/>
        <dbReference type="ChEBI" id="CHEBI:15378"/>
        <dbReference type="ChEBI" id="CHEBI:57688"/>
        <dbReference type="ChEBI" id="CHEBI:57783"/>
        <dbReference type="ChEBI" id="CHEBI:58349"/>
        <dbReference type="ChEBI" id="CHEBI:58758"/>
        <dbReference type="EC" id="1.1.1.284"/>
    </reaction>
</comment>
<evidence type="ECO:0000256" key="7">
    <source>
        <dbReference type="ARBA" id="ARBA00047793"/>
    </source>
</evidence>
<dbReference type="OrthoDB" id="9770544at2"/>
<evidence type="ECO:0000259" key="12">
    <source>
        <dbReference type="Pfam" id="PF00107"/>
    </source>
</evidence>
<evidence type="ECO:0000256" key="6">
    <source>
        <dbReference type="ARBA" id="ARBA00023027"/>
    </source>
</evidence>
<dbReference type="FunFam" id="3.90.180.10:FF:000001">
    <property type="entry name" value="S-(hydroxymethyl)glutathione dehydrogenase"/>
    <property type="match status" value="1"/>
</dbReference>
<dbReference type="Gene3D" id="3.90.180.10">
    <property type="entry name" value="Medium-chain alcohol dehydrogenases, catalytic domain"/>
    <property type="match status" value="1"/>
</dbReference>
<dbReference type="EMBL" id="SLXU01000013">
    <property type="protein sequence ID" value="TCP60072.1"/>
    <property type="molecule type" value="Genomic_DNA"/>
</dbReference>
<dbReference type="SUPFAM" id="SSF50129">
    <property type="entry name" value="GroES-like"/>
    <property type="match status" value="2"/>
</dbReference>
<organism evidence="14 15">
    <name type="scientific">Rhodovulum bhavnagarense</name>
    <dbReference type="NCBI Taxonomy" id="992286"/>
    <lineage>
        <taxon>Bacteria</taxon>
        <taxon>Pseudomonadati</taxon>
        <taxon>Pseudomonadota</taxon>
        <taxon>Alphaproteobacteria</taxon>
        <taxon>Rhodobacterales</taxon>
        <taxon>Paracoccaceae</taxon>
        <taxon>Rhodovulum</taxon>
    </lineage>
</organism>
<accession>A0A4R2R9Z2</accession>
<dbReference type="SUPFAM" id="SSF51735">
    <property type="entry name" value="NAD(P)-binding Rossmann-fold domains"/>
    <property type="match status" value="1"/>
</dbReference>
<dbReference type="GO" id="GO:0046294">
    <property type="term" value="P:formaldehyde catabolic process"/>
    <property type="evidence" value="ECO:0007669"/>
    <property type="project" value="InterPro"/>
</dbReference>
<keyword evidence="4 11" id="KW-0862">Zinc</keyword>
<dbReference type="GO" id="GO:0106321">
    <property type="term" value="F:S-(hydroxymethyl)glutathione dehydrogenase (NADP+) activity"/>
    <property type="evidence" value="ECO:0007669"/>
    <property type="project" value="RHEA"/>
</dbReference>
<keyword evidence="5 11" id="KW-0560">Oxidoreductase</keyword>
<dbReference type="Proteomes" id="UP000295050">
    <property type="component" value="Unassembled WGS sequence"/>
</dbReference>
<gene>
    <name evidence="14" type="ORF">EV663_11368</name>
</gene>
<evidence type="ECO:0000256" key="11">
    <source>
        <dbReference type="RuleBase" id="RU362016"/>
    </source>
</evidence>
<evidence type="ECO:0000256" key="8">
    <source>
        <dbReference type="ARBA" id="ARBA00048110"/>
    </source>
</evidence>
<dbReference type="Gene3D" id="3.40.50.720">
    <property type="entry name" value="NAD(P)-binding Rossmann-like Domain"/>
    <property type="match status" value="1"/>
</dbReference>
<comment type="caution">
    <text evidence="14">The sequence shown here is derived from an EMBL/GenBank/DDBJ whole genome shotgun (WGS) entry which is preliminary data.</text>
</comment>
<comment type="similarity">
    <text evidence="2 11">Belongs to the zinc-containing alcohol dehydrogenase family. Class-III subfamily.</text>
</comment>
<reference evidence="14 15" key="1">
    <citation type="submission" date="2019-03" db="EMBL/GenBank/DDBJ databases">
        <title>Genomic Encyclopedia of Type Strains, Phase IV (KMG-IV): sequencing the most valuable type-strain genomes for metagenomic binning, comparative biology and taxonomic classification.</title>
        <authorList>
            <person name="Goeker M."/>
        </authorList>
    </citation>
    <scope>NUCLEOTIDE SEQUENCE [LARGE SCALE GENOMIC DNA]</scope>
    <source>
        <strain evidence="14 15">DSM 24766</strain>
    </source>
</reference>
<evidence type="ECO:0000256" key="10">
    <source>
        <dbReference type="ARBA" id="ARBA00049243"/>
    </source>
</evidence>
<dbReference type="GO" id="GO:0004022">
    <property type="term" value="F:alcohol dehydrogenase (NAD+) activity"/>
    <property type="evidence" value="ECO:0007669"/>
    <property type="project" value="UniProtKB-EC"/>
</dbReference>
<dbReference type="Pfam" id="PF00107">
    <property type="entry name" value="ADH_zinc_N"/>
    <property type="match status" value="1"/>
</dbReference>
<evidence type="ECO:0000256" key="2">
    <source>
        <dbReference type="ARBA" id="ARBA00010902"/>
    </source>
</evidence>
<dbReference type="GO" id="GO:0008270">
    <property type="term" value="F:zinc ion binding"/>
    <property type="evidence" value="ECO:0007669"/>
    <property type="project" value="InterPro"/>
</dbReference>
<dbReference type="InterPro" id="IPR013149">
    <property type="entry name" value="ADH-like_C"/>
</dbReference>
<dbReference type="CDD" id="cd08300">
    <property type="entry name" value="alcohol_DH_class_III"/>
    <property type="match status" value="1"/>
</dbReference>
<dbReference type="PROSITE" id="PS00059">
    <property type="entry name" value="ADH_ZINC"/>
    <property type="match status" value="1"/>
</dbReference>
<dbReference type="RefSeq" id="WP_132952212.1">
    <property type="nucleotide sequence ID" value="NZ_SLXU01000013.1"/>
</dbReference>
<dbReference type="FunFam" id="3.40.50.720:FF:000003">
    <property type="entry name" value="S-(hydroxymethyl)glutathione dehydrogenase"/>
    <property type="match status" value="1"/>
</dbReference>
<dbReference type="PANTHER" id="PTHR43880:SF12">
    <property type="entry name" value="ALCOHOL DEHYDROGENASE CLASS-3"/>
    <property type="match status" value="1"/>
</dbReference>
<dbReference type="InterPro" id="IPR014183">
    <property type="entry name" value="ADH_3"/>
</dbReference>
<evidence type="ECO:0000256" key="4">
    <source>
        <dbReference type="ARBA" id="ARBA00022833"/>
    </source>
</evidence>
<evidence type="ECO:0000313" key="15">
    <source>
        <dbReference type="Proteomes" id="UP000295050"/>
    </source>
</evidence>
<comment type="cofactor">
    <cofactor evidence="1 11">
        <name>Zn(2+)</name>
        <dbReference type="ChEBI" id="CHEBI:29105"/>
    </cofactor>
</comment>
<keyword evidence="6 11" id="KW-0520">NAD</keyword>
<comment type="catalytic activity">
    <reaction evidence="9">
        <text>a secondary alcohol + NAD(+) = a ketone + NADH + H(+)</text>
        <dbReference type="Rhea" id="RHEA:10740"/>
        <dbReference type="ChEBI" id="CHEBI:15378"/>
        <dbReference type="ChEBI" id="CHEBI:17087"/>
        <dbReference type="ChEBI" id="CHEBI:35681"/>
        <dbReference type="ChEBI" id="CHEBI:57540"/>
        <dbReference type="ChEBI" id="CHEBI:57945"/>
        <dbReference type="EC" id="1.1.1.1"/>
    </reaction>
</comment>
<feature type="domain" description="Alcohol dehydrogenase-like C-terminal" evidence="12">
    <location>
        <begin position="198"/>
        <end position="330"/>
    </location>
</feature>
<name>A0A4R2R9Z2_9RHOB</name>
<evidence type="ECO:0000256" key="5">
    <source>
        <dbReference type="ARBA" id="ARBA00023002"/>
    </source>
</evidence>
<keyword evidence="3 11" id="KW-0479">Metal-binding</keyword>
<sequence length="370" mass="39430">MKTRAAVAWKAGQPLEVTEVNLDGPREGEVLVEIKATGICHTDEFTLSGADPEGLFPAILGHEGAGVVVDTGPGVTSVKKGDHVIPLYTPECRECDYCLNPKTNLCQSIRTTQGQGLMPDGTSRFTTLDGDPILHYMGTSTFSNYTVLPEIALAKIRPDAPFDKVCYIGCGVTTGVGAVINTAKAEPGCRAVVFGLGGIGLNVIQGLRLIGADQIVGVDLNPAKREMAERFGMTDFVNPAEVEGDLVPYLVNLTKGGADYTFDATGNVQVMRTALECAHKGWGESIIIGVAPSGAEIATRPFQLVTGRTWKGTAFGGARGRTDVPKIVDWYMQGKIEIDPMITHTLTLDDINTGFDLMHAGESIRSVVVY</sequence>
<dbReference type="GO" id="GO:0005829">
    <property type="term" value="C:cytosol"/>
    <property type="evidence" value="ECO:0007669"/>
    <property type="project" value="TreeGrafter"/>
</dbReference>
<feature type="domain" description="Alcohol dehydrogenase-like N-terminal" evidence="13">
    <location>
        <begin position="27"/>
        <end position="155"/>
    </location>
</feature>
<protein>
    <recommendedName>
        <fullName evidence="11">S-(hydroxymethyl)glutathione dehydrogenase</fullName>
        <ecNumber evidence="11">1.1.1.284</ecNumber>
    </recommendedName>
</protein>
<dbReference type="Pfam" id="PF08240">
    <property type="entry name" value="ADH_N"/>
    <property type="match status" value="1"/>
</dbReference>
<dbReference type="InterPro" id="IPR036291">
    <property type="entry name" value="NAD(P)-bd_dom_sf"/>
</dbReference>
<dbReference type="InterPro" id="IPR013154">
    <property type="entry name" value="ADH-like_N"/>
</dbReference>
<dbReference type="EC" id="1.1.1.284" evidence="11"/>
<evidence type="ECO:0000313" key="14">
    <source>
        <dbReference type="EMBL" id="TCP60072.1"/>
    </source>
</evidence>
<dbReference type="InterPro" id="IPR011032">
    <property type="entry name" value="GroES-like_sf"/>
</dbReference>
<evidence type="ECO:0000256" key="9">
    <source>
        <dbReference type="ARBA" id="ARBA00049164"/>
    </source>
</evidence>
<comment type="catalytic activity">
    <reaction evidence="8 11">
        <text>S-(hydroxymethyl)glutathione + NAD(+) = S-formylglutathione + NADH + H(+)</text>
        <dbReference type="Rhea" id="RHEA:19985"/>
        <dbReference type="ChEBI" id="CHEBI:15378"/>
        <dbReference type="ChEBI" id="CHEBI:57540"/>
        <dbReference type="ChEBI" id="CHEBI:57688"/>
        <dbReference type="ChEBI" id="CHEBI:57945"/>
        <dbReference type="ChEBI" id="CHEBI:58758"/>
        <dbReference type="EC" id="1.1.1.284"/>
    </reaction>
</comment>
<proteinExistence type="inferred from homology"/>
<dbReference type="NCBIfam" id="TIGR02818">
    <property type="entry name" value="adh_III_F_hyde"/>
    <property type="match status" value="1"/>
</dbReference>
<dbReference type="PANTHER" id="PTHR43880">
    <property type="entry name" value="ALCOHOL DEHYDROGENASE"/>
    <property type="match status" value="1"/>
</dbReference>
<dbReference type="GO" id="GO:0106322">
    <property type="term" value="F:S-(hydroxymethyl)glutathione dehydrogenase (NAD+) activity"/>
    <property type="evidence" value="ECO:0007669"/>
    <property type="project" value="RHEA"/>
</dbReference>
<evidence type="ECO:0000259" key="13">
    <source>
        <dbReference type="Pfam" id="PF08240"/>
    </source>
</evidence>
<evidence type="ECO:0000256" key="3">
    <source>
        <dbReference type="ARBA" id="ARBA00022723"/>
    </source>
</evidence>
<dbReference type="InterPro" id="IPR002328">
    <property type="entry name" value="ADH_Zn_CS"/>
</dbReference>
<comment type="catalytic activity">
    <reaction evidence="10">
        <text>a primary alcohol + NAD(+) = an aldehyde + NADH + H(+)</text>
        <dbReference type="Rhea" id="RHEA:10736"/>
        <dbReference type="ChEBI" id="CHEBI:15378"/>
        <dbReference type="ChEBI" id="CHEBI:15734"/>
        <dbReference type="ChEBI" id="CHEBI:17478"/>
        <dbReference type="ChEBI" id="CHEBI:57540"/>
        <dbReference type="ChEBI" id="CHEBI:57945"/>
        <dbReference type="EC" id="1.1.1.1"/>
    </reaction>
</comment>